<dbReference type="EMBL" id="FWXD01000014">
    <property type="protein sequence ID" value="SMC26605.1"/>
    <property type="molecule type" value="Genomic_DNA"/>
</dbReference>
<evidence type="ECO:0000256" key="13">
    <source>
        <dbReference type="ARBA" id="ARBA00049201"/>
    </source>
</evidence>
<dbReference type="Gene3D" id="3.40.50.2000">
    <property type="entry name" value="Glycogen Phosphorylase B"/>
    <property type="match status" value="2"/>
</dbReference>
<keyword evidence="3" id="KW-1003">Cell membrane</keyword>
<dbReference type="CDD" id="cd03789">
    <property type="entry name" value="GT9_LPS_heptosyltransferase"/>
    <property type="match status" value="1"/>
</dbReference>
<dbReference type="NCBIfam" id="TIGR02193">
    <property type="entry name" value="heptsyl_trn_I"/>
    <property type="match status" value="1"/>
</dbReference>
<keyword evidence="5" id="KW-0328">Glycosyltransferase</keyword>
<evidence type="ECO:0000256" key="3">
    <source>
        <dbReference type="ARBA" id="ARBA00022475"/>
    </source>
</evidence>
<keyword evidence="8" id="KW-0472">Membrane</keyword>
<evidence type="ECO:0000256" key="12">
    <source>
        <dbReference type="ARBA" id="ARBA00044330"/>
    </source>
</evidence>
<evidence type="ECO:0000256" key="10">
    <source>
        <dbReference type="ARBA" id="ARBA00044041"/>
    </source>
</evidence>
<organism evidence="14 15">
    <name type="scientific">Andreprevotia lacus DSM 23236</name>
    <dbReference type="NCBI Taxonomy" id="1121001"/>
    <lineage>
        <taxon>Bacteria</taxon>
        <taxon>Pseudomonadati</taxon>
        <taxon>Pseudomonadota</taxon>
        <taxon>Betaproteobacteria</taxon>
        <taxon>Neisseriales</taxon>
        <taxon>Chitinibacteraceae</taxon>
        <taxon>Andreprevotia</taxon>
    </lineage>
</organism>
<comment type="similarity">
    <text evidence="9">Belongs to the glycosyltransferase 9 family.</text>
</comment>
<comment type="catalytic activity">
    <reaction evidence="13">
        <text>an alpha-Kdo-(2-&gt;4)-alpha-Kdo-(2-&gt;6)-lipid A + ADP-L-glycero-beta-D-manno-heptose = an L-alpha-D-Hep-(1-&gt;5)-[alpha-Kdo-(2-&gt;4)]-alpha-Kdo-(2-&gt;6)-lipid A + ADP + H(+)</text>
        <dbReference type="Rhea" id="RHEA:74067"/>
        <dbReference type="ChEBI" id="CHEBI:15378"/>
        <dbReference type="ChEBI" id="CHEBI:61506"/>
        <dbReference type="ChEBI" id="CHEBI:176431"/>
        <dbReference type="ChEBI" id="CHEBI:193068"/>
        <dbReference type="ChEBI" id="CHEBI:456216"/>
        <dbReference type="EC" id="2.4.99.23"/>
    </reaction>
</comment>
<evidence type="ECO:0000256" key="9">
    <source>
        <dbReference type="ARBA" id="ARBA00043995"/>
    </source>
</evidence>
<evidence type="ECO:0000256" key="8">
    <source>
        <dbReference type="ARBA" id="ARBA00023136"/>
    </source>
</evidence>
<dbReference type="InterPro" id="IPR011908">
    <property type="entry name" value="LipoPS_heptosylTferase-I"/>
</dbReference>
<protein>
    <recommendedName>
        <fullName evidence="11">Lipopolysaccharide heptosyltransferase 1</fullName>
        <ecNumber evidence="10">2.4.99.23</ecNumber>
    </recommendedName>
    <alternativeName>
        <fullName evidence="12">ADP-heptose:lipopolysaccharide heptosyltransferase I</fullName>
    </alternativeName>
</protein>
<keyword evidence="15" id="KW-1185">Reference proteome</keyword>
<dbReference type="GO" id="GO:0005886">
    <property type="term" value="C:plasma membrane"/>
    <property type="evidence" value="ECO:0007669"/>
    <property type="project" value="UniProtKB-SubCell"/>
</dbReference>
<dbReference type="InterPro" id="IPR051199">
    <property type="entry name" value="LPS_LOS_Heptosyltrfase"/>
</dbReference>
<dbReference type="STRING" id="1121001.SAMN02745857_02548"/>
<dbReference type="EC" id="2.4.99.23" evidence="10"/>
<comment type="subcellular location">
    <subcellularLocation>
        <location evidence="1">Cell inner membrane</location>
        <topology evidence="1">Peripheral membrane protein</topology>
        <orientation evidence="1">Cytoplasmic side</orientation>
    </subcellularLocation>
</comment>
<evidence type="ECO:0000256" key="2">
    <source>
        <dbReference type="ARBA" id="ARBA00004713"/>
    </source>
</evidence>
<proteinExistence type="inferred from homology"/>
<evidence type="ECO:0000256" key="4">
    <source>
        <dbReference type="ARBA" id="ARBA00022519"/>
    </source>
</evidence>
<dbReference type="PANTHER" id="PTHR30160">
    <property type="entry name" value="TETRAACYLDISACCHARIDE 4'-KINASE-RELATED"/>
    <property type="match status" value="1"/>
</dbReference>
<keyword evidence="7" id="KW-0448">Lipopolysaccharide biosynthesis</keyword>
<dbReference type="GO" id="GO:0005829">
    <property type="term" value="C:cytosol"/>
    <property type="evidence" value="ECO:0007669"/>
    <property type="project" value="TreeGrafter"/>
</dbReference>
<dbReference type="InterPro" id="IPR002201">
    <property type="entry name" value="Glyco_trans_9"/>
</dbReference>
<dbReference type="PANTHER" id="PTHR30160:SF19">
    <property type="entry name" value="LIPOPOLYSACCHARIDE HEPTOSYLTRANSFERASE 1"/>
    <property type="match status" value="1"/>
</dbReference>
<gene>
    <name evidence="14" type="ORF">SAMN02745857_02548</name>
</gene>
<reference evidence="14 15" key="1">
    <citation type="submission" date="2017-04" db="EMBL/GenBank/DDBJ databases">
        <authorList>
            <person name="Afonso C.L."/>
            <person name="Miller P.J."/>
            <person name="Scott M.A."/>
            <person name="Spackman E."/>
            <person name="Goraichik I."/>
            <person name="Dimitrov K.M."/>
            <person name="Suarez D.L."/>
            <person name="Swayne D.E."/>
        </authorList>
    </citation>
    <scope>NUCLEOTIDE SEQUENCE [LARGE SCALE GENOMIC DNA]</scope>
    <source>
        <strain evidence="14 15">DSM 23236</strain>
    </source>
</reference>
<sequence>MGDVIHTLPAVSDLARARPGTTVDWVVEEGFAELPRLHPAVGEVLPIALRRWRKSPLNAHTRSEFADFRSRLQSSRYDLVLDIQGLLKSAVVGKLAHGPMAGYDRHSIREPLASLLYRQRHAVGRHLHAVERSRQLMAAAVGYAPGGPLDYGLRVPAFTPDWLPQQPYAVLLTATSRADKEWAEANWIALGQQLAERGIASVLPWGSAAERERAERLAAAIPAACAAPRLGLGDAAGLLAGSRIVVGVDTGLAHLAAAVAAPVVAIFCASDPIKTGVLADSYAVNLGQHGAAPDVATVWQAVTAGMRP</sequence>
<evidence type="ECO:0000256" key="11">
    <source>
        <dbReference type="ARBA" id="ARBA00044190"/>
    </source>
</evidence>
<dbReference type="SUPFAM" id="SSF53756">
    <property type="entry name" value="UDP-Glycosyltransferase/glycogen phosphorylase"/>
    <property type="match status" value="1"/>
</dbReference>
<evidence type="ECO:0000313" key="14">
    <source>
        <dbReference type="EMBL" id="SMC26605.1"/>
    </source>
</evidence>
<evidence type="ECO:0000256" key="6">
    <source>
        <dbReference type="ARBA" id="ARBA00022679"/>
    </source>
</evidence>
<dbReference type="GO" id="GO:0008713">
    <property type="term" value="F:ADP-heptose-lipopolysaccharide heptosyltransferase activity"/>
    <property type="evidence" value="ECO:0007669"/>
    <property type="project" value="TreeGrafter"/>
</dbReference>
<evidence type="ECO:0000256" key="1">
    <source>
        <dbReference type="ARBA" id="ARBA00004515"/>
    </source>
</evidence>
<keyword evidence="4" id="KW-0997">Cell inner membrane</keyword>
<dbReference type="AlphaFoldDB" id="A0A1W1XRX3"/>
<keyword evidence="6 14" id="KW-0808">Transferase</keyword>
<comment type="pathway">
    <text evidence="2">Bacterial outer membrane biogenesis; LPS core biosynthesis.</text>
</comment>
<dbReference type="Pfam" id="PF01075">
    <property type="entry name" value="Glyco_transf_9"/>
    <property type="match status" value="1"/>
</dbReference>
<dbReference type="Proteomes" id="UP000192761">
    <property type="component" value="Unassembled WGS sequence"/>
</dbReference>
<dbReference type="GO" id="GO:0009244">
    <property type="term" value="P:lipopolysaccharide core region biosynthetic process"/>
    <property type="evidence" value="ECO:0007669"/>
    <property type="project" value="InterPro"/>
</dbReference>
<evidence type="ECO:0000313" key="15">
    <source>
        <dbReference type="Proteomes" id="UP000192761"/>
    </source>
</evidence>
<name>A0A1W1XRX3_9NEIS</name>
<accession>A0A1W1XRX3</accession>
<evidence type="ECO:0000256" key="7">
    <source>
        <dbReference type="ARBA" id="ARBA00022985"/>
    </source>
</evidence>
<evidence type="ECO:0000256" key="5">
    <source>
        <dbReference type="ARBA" id="ARBA00022676"/>
    </source>
</evidence>